<protein>
    <submittedName>
        <fullName evidence="1">Uncharacterized protein</fullName>
    </submittedName>
</protein>
<dbReference type="HOGENOM" id="CLU_3212974_0_0_11"/>
<dbReference type="AlphaFoldDB" id="A7A420"/>
<gene>
    <name evidence="1" type="ORF">BIFADO_00570</name>
</gene>
<organism evidence="1 2">
    <name type="scientific">Bifidobacterium adolescentis L2-32</name>
    <dbReference type="NCBI Taxonomy" id="411481"/>
    <lineage>
        <taxon>Bacteria</taxon>
        <taxon>Bacillati</taxon>
        <taxon>Actinomycetota</taxon>
        <taxon>Actinomycetes</taxon>
        <taxon>Bifidobacteriales</taxon>
        <taxon>Bifidobacteriaceae</taxon>
        <taxon>Bifidobacterium</taxon>
    </lineage>
</organism>
<reference evidence="1 2" key="2">
    <citation type="submission" date="2007-05" db="EMBL/GenBank/DDBJ databases">
        <title>Draft genome sequence of Bifidobacterium adolescentis (L2-32).</title>
        <authorList>
            <person name="Sudarsanam P."/>
            <person name="Ley R."/>
            <person name="Guruge J."/>
            <person name="Turnbaugh P.J."/>
            <person name="Mahowald M."/>
            <person name="Liep D."/>
            <person name="Gordon J."/>
        </authorList>
    </citation>
    <scope>NUCLEOTIDE SEQUENCE [LARGE SCALE GENOMIC DNA]</scope>
    <source>
        <strain evidence="1 2">L2-32</strain>
    </source>
</reference>
<comment type="caution">
    <text evidence="1">The sequence shown here is derived from an EMBL/GenBank/DDBJ whole genome shotgun (WGS) entry which is preliminary data.</text>
</comment>
<proteinExistence type="predicted"/>
<evidence type="ECO:0000313" key="1">
    <source>
        <dbReference type="EMBL" id="EDN83653.1"/>
    </source>
</evidence>
<reference evidence="1 2" key="1">
    <citation type="submission" date="2007-04" db="EMBL/GenBank/DDBJ databases">
        <authorList>
            <person name="Fulton L."/>
            <person name="Clifton S."/>
            <person name="Fulton B."/>
            <person name="Xu J."/>
            <person name="Minx P."/>
            <person name="Pepin K.H."/>
            <person name="Johnson M."/>
            <person name="Thiruvilangam P."/>
            <person name="Bhonagiri V."/>
            <person name="Nash W.E."/>
            <person name="Mardis E.R."/>
            <person name="Wilson R.K."/>
        </authorList>
    </citation>
    <scope>NUCLEOTIDE SEQUENCE [LARGE SCALE GENOMIC DNA]</scope>
    <source>
        <strain evidence="1 2">L2-32</strain>
    </source>
</reference>
<dbReference type="Proteomes" id="UP000003773">
    <property type="component" value="Unassembled WGS sequence"/>
</dbReference>
<evidence type="ECO:0000313" key="2">
    <source>
        <dbReference type="Proteomes" id="UP000003773"/>
    </source>
</evidence>
<sequence length="44" mass="5195">MRGKWTVAVTFRVLHRKKTRDCVGATPRKTLEKPRHARIPYVHP</sequence>
<accession>A7A420</accession>
<dbReference type="EMBL" id="AAXD02000018">
    <property type="protein sequence ID" value="EDN83653.1"/>
    <property type="molecule type" value="Genomic_DNA"/>
</dbReference>
<name>A7A420_BIFAD</name>